<feature type="compositionally biased region" description="Polar residues" evidence="1">
    <location>
        <begin position="57"/>
        <end position="72"/>
    </location>
</feature>
<evidence type="ECO:0000313" key="3">
    <source>
        <dbReference type="Proteomes" id="UP000593565"/>
    </source>
</evidence>
<protein>
    <submittedName>
        <fullName evidence="2">Uncharacterized protein</fullName>
    </submittedName>
</protein>
<keyword evidence="3" id="KW-1185">Reference proteome</keyword>
<proteinExistence type="predicted"/>
<comment type="caution">
    <text evidence="2">The sequence shown here is derived from an EMBL/GenBank/DDBJ whole genome shotgun (WGS) entry which is preliminary data.</text>
</comment>
<organism evidence="2 3">
    <name type="scientific">Ameiurus melas</name>
    <name type="common">Black bullhead</name>
    <name type="synonym">Silurus melas</name>
    <dbReference type="NCBI Taxonomy" id="219545"/>
    <lineage>
        <taxon>Eukaryota</taxon>
        <taxon>Metazoa</taxon>
        <taxon>Chordata</taxon>
        <taxon>Craniata</taxon>
        <taxon>Vertebrata</taxon>
        <taxon>Euteleostomi</taxon>
        <taxon>Actinopterygii</taxon>
        <taxon>Neopterygii</taxon>
        <taxon>Teleostei</taxon>
        <taxon>Ostariophysi</taxon>
        <taxon>Siluriformes</taxon>
        <taxon>Ictaluridae</taxon>
        <taxon>Ameiurus</taxon>
    </lineage>
</organism>
<feature type="region of interest" description="Disordered" evidence="1">
    <location>
        <begin position="53"/>
        <end position="72"/>
    </location>
</feature>
<evidence type="ECO:0000313" key="2">
    <source>
        <dbReference type="EMBL" id="KAF4087975.1"/>
    </source>
</evidence>
<sequence>MTVSQSVPEGDSNLARHKAEAVMENCIFVRPLLPPLTVTQKLEQATPLAYRDRTGENEQATPLQQHKQATPPLQQELHYRENELNRMI</sequence>
<dbReference type="Proteomes" id="UP000593565">
    <property type="component" value="Unassembled WGS sequence"/>
</dbReference>
<accession>A0A7J6AZ72</accession>
<dbReference type="AlphaFoldDB" id="A0A7J6AZ72"/>
<reference evidence="2 3" key="1">
    <citation type="submission" date="2020-02" db="EMBL/GenBank/DDBJ databases">
        <title>A chromosome-scale genome assembly of the black bullhead catfish (Ameiurus melas).</title>
        <authorList>
            <person name="Wen M."/>
            <person name="Zham M."/>
            <person name="Cabau C."/>
            <person name="Klopp C."/>
            <person name="Donnadieu C."/>
            <person name="Roques C."/>
            <person name="Bouchez O."/>
            <person name="Lampietro C."/>
            <person name="Jouanno E."/>
            <person name="Herpin A."/>
            <person name="Louis A."/>
            <person name="Berthelot C."/>
            <person name="Parey E."/>
            <person name="Roest-Crollius H."/>
            <person name="Braasch I."/>
            <person name="Postlethwait J."/>
            <person name="Robinson-Rechavi M."/>
            <person name="Echchiki A."/>
            <person name="Begum T."/>
            <person name="Montfort J."/>
            <person name="Schartl M."/>
            <person name="Bobe J."/>
            <person name="Guiguen Y."/>
        </authorList>
    </citation>
    <scope>NUCLEOTIDE SEQUENCE [LARGE SCALE GENOMIC DNA]</scope>
    <source>
        <strain evidence="2">M_S1</strain>
        <tissue evidence="2">Blood</tissue>
    </source>
</reference>
<dbReference type="EMBL" id="JAAGNN010000006">
    <property type="protein sequence ID" value="KAF4087975.1"/>
    <property type="molecule type" value="Genomic_DNA"/>
</dbReference>
<name>A0A7J6AZ72_AMEME</name>
<gene>
    <name evidence="2" type="ORF">AMELA_G00077450</name>
</gene>
<evidence type="ECO:0000256" key="1">
    <source>
        <dbReference type="SAM" id="MobiDB-lite"/>
    </source>
</evidence>